<proteinExistence type="predicted"/>
<sequence length="64" mass="6672">MSLSAVFGLAAQAPLSSFLNFSAVCLVSPWVVKRSGLDGMLNLEFDSNGLIAVVKVSSVFVIPA</sequence>
<organism evidence="1 2">
    <name type="scientific">Brassica cretica</name>
    <name type="common">Mustard</name>
    <dbReference type="NCBI Taxonomy" id="69181"/>
    <lineage>
        <taxon>Eukaryota</taxon>
        <taxon>Viridiplantae</taxon>
        <taxon>Streptophyta</taxon>
        <taxon>Embryophyta</taxon>
        <taxon>Tracheophyta</taxon>
        <taxon>Spermatophyta</taxon>
        <taxon>Magnoliopsida</taxon>
        <taxon>eudicotyledons</taxon>
        <taxon>Gunneridae</taxon>
        <taxon>Pentapetalae</taxon>
        <taxon>rosids</taxon>
        <taxon>malvids</taxon>
        <taxon>Brassicales</taxon>
        <taxon>Brassicaceae</taxon>
        <taxon>Brassiceae</taxon>
        <taxon>Brassica</taxon>
    </lineage>
</organism>
<dbReference type="Proteomes" id="UP000266723">
    <property type="component" value="Unassembled WGS sequence"/>
</dbReference>
<evidence type="ECO:0000313" key="2">
    <source>
        <dbReference type="Proteomes" id="UP000266723"/>
    </source>
</evidence>
<comment type="caution">
    <text evidence="1">The sequence shown here is derived from an EMBL/GenBank/DDBJ whole genome shotgun (WGS) entry which is preliminary data.</text>
</comment>
<protein>
    <submittedName>
        <fullName evidence="1">Uncharacterized protein</fullName>
    </submittedName>
</protein>
<accession>A0ABQ7BXI9</accession>
<keyword evidence="2" id="KW-1185">Reference proteome</keyword>
<dbReference type="EMBL" id="QGKV02000832">
    <property type="protein sequence ID" value="KAF3544325.1"/>
    <property type="molecule type" value="Genomic_DNA"/>
</dbReference>
<reference evidence="1 2" key="1">
    <citation type="journal article" date="2020" name="BMC Genomics">
        <title>Intraspecific diversification of the crop wild relative Brassica cretica Lam. using demographic model selection.</title>
        <authorList>
            <person name="Kioukis A."/>
            <person name="Michalopoulou V.A."/>
            <person name="Briers L."/>
            <person name="Pirintsos S."/>
            <person name="Studholme D.J."/>
            <person name="Pavlidis P."/>
            <person name="Sarris P.F."/>
        </authorList>
    </citation>
    <scope>NUCLEOTIDE SEQUENCE [LARGE SCALE GENOMIC DNA]</scope>
    <source>
        <strain evidence="2">cv. PFS-1207/04</strain>
    </source>
</reference>
<name>A0ABQ7BXI9_BRACR</name>
<evidence type="ECO:0000313" key="1">
    <source>
        <dbReference type="EMBL" id="KAF3544325.1"/>
    </source>
</evidence>
<gene>
    <name evidence="1" type="ORF">DY000_02007867</name>
</gene>